<dbReference type="NCBIfam" id="NF010188">
    <property type="entry name" value="PRK13667.1"/>
    <property type="match status" value="1"/>
</dbReference>
<evidence type="ECO:0000313" key="6">
    <source>
        <dbReference type="EMBL" id="ALC80915.1"/>
    </source>
</evidence>
<dbReference type="GO" id="GO:0003899">
    <property type="term" value="F:DNA-directed RNA polymerase activity"/>
    <property type="evidence" value="ECO:0007669"/>
    <property type="project" value="UniProtKB-UniRule"/>
</dbReference>
<dbReference type="RefSeq" id="WP_053602664.1">
    <property type="nucleotide sequence ID" value="NZ_CP012600.1"/>
</dbReference>
<dbReference type="EMBL" id="CP012600">
    <property type="protein sequence ID" value="ALC80915.1"/>
    <property type="molecule type" value="Genomic_DNA"/>
</dbReference>
<keyword evidence="7" id="KW-1185">Reference proteome</keyword>
<protein>
    <recommendedName>
        <fullName evidence="5">DNA-directed RNA polymerase subunit epsilon</fullName>
        <shortName evidence="5">RNAP epsilon subunit</shortName>
        <ecNumber evidence="5">2.7.7.6</ecNumber>
    </recommendedName>
    <alternativeName>
        <fullName evidence="5">RNA polymerase epsilon subunit</fullName>
    </alternativeName>
    <alternativeName>
        <fullName evidence="5">Transcriptase subunit epsilon</fullName>
    </alternativeName>
</protein>
<dbReference type="HAMAP" id="MF_01553">
    <property type="entry name" value="RNApol_bact_RpoY"/>
    <property type="match status" value="1"/>
</dbReference>
<accession>A0A0M4G7C2</accession>
<gene>
    <name evidence="5" type="primary">rpoY</name>
    <name evidence="6" type="ORF">AM592_04430</name>
</gene>
<dbReference type="EC" id="2.7.7.6" evidence="5"/>
<keyword evidence="3 5" id="KW-0548">Nucleotidyltransferase</keyword>
<keyword evidence="1 5" id="KW-0240">DNA-directed RNA polymerase</keyword>
<name>A0A0M4G7C2_9BACI</name>
<keyword evidence="2 5" id="KW-0808">Transferase</keyword>
<dbReference type="Gene3D" id="3.10.20.730">
    <property type="entry name" value="RNAP, epsilon subunit-like"/>
    <property type="match status" value="1"/>
</dbReference>
<comment type="catalytic activity">
    <reaction evidence="5">
        <text>RNA(n) + a ribonucleoside 5'-triphosphate = RNA(n+1) + diphosphate</text>
        <dbReference type="Rhea" id="RHEA:21248"/>
        <dbReference type="Rhea" id="RHEA-COMP:14527"/>
        <dbReference type="Rhea" id="RHEA-COMP:17342"/>
        <dbReference type="ChEBI" id="CHEBI:33019"/>
        <dbReference type="ChEBI" id="CHEBI:61557"/>
        <dbReference type="ChEBI" id="CHEBI:140395"/>
        <dbReference type="EC" id="2.7.7.6"/>
    </reaction>
</comment>
<dbReference type="GO" id="GO:0000428">
    <property type="term" value="C:DNA-directed RNA polymerase complex"/>
    <property type="evidence" value="ECO:0007669"/>
    <property type="project" value="UniProtKB-KW"/>
</dbReference>
<reference evidence="6 7" key="2">
    <citation type="journal article" date="2016" name="Int. J. Syst. Evol. Microbiol.">
        <title>Bacillus gobiensis sp. nov., isolated from a soil sample.</title>
        <authorList>
            <person name="Liu B."/>
            <person name="Liu G.H."/>
            <person name="Cetin S."/>
            <person name="Schumann P."/>
            <person name="Pan Z.Z."/>
            <person name="Chen Q.Q."/>
        </authorList>
    </citation>
    <scope>NUCLEOTIDE SEQUENCE [LARGE SCALE GENOMIC DNA]</scope>
    <source>
        <strain evidence="6 7">FJAT-4402</strain>
    </source>
</reference>
<evidence type="ECO:0000256" key="4">
    <source>
        <dbReference type="ARBA" id="ARBA00023163"/>
    </source>
</evidence>
<dbReference type="InterPro" id="IPR009907">
    <property type="entry name" value="RpoY"/>
</dbReference>
<comment type="function">
    <text evidence="5">A non-essential component of RNA polymerase (RNAP).</text>
</comment>
<evidence type="ECO:0000256" key="3">
    <source>
        <dbReference type="ARBA" id="ARBA00022695"/>
    </source>
</evidence>
<evidence type="ECO:0000313" key="7">
    <source>
        <dbReference type="Proteomes" id="UP000067625"/>
    </source>
</evidence>
<dbReference type="Pfam" id="PF07288">
    <property type="entry name" value="RpoY"/>
    <property type="match status" value="1"/>
</dbReference>
<evidence type="ECO:0000256" key="2">
    <source>
        <dbReference type="ARBA" id="ARBA00022679"/>
    </source>
</evidence>
<evidence type="ECO:0000256" key="5">
    <source>
        <dbReference type="HAMAP-Rule" id="MF_01553"/>
    </source>
</evidence>
<organism evidence="6 7">
    <name type="scientific">Bacillus gobiensis</name>
    <dbReference type="NCBI Taxonomy" id="1441095"/>
    <lineage>
        <taxon>Bacteria</taxon>
        <taxon>Bacillati</taxon>
        <taxon>Bacillota</taxon>
        <taxon>Bacilli</taxon>
        <taxon>Bacillales</taxon>
        <taxon>Bacillaceae</taxon>
        <taxon>Bacillus</taxon>
    </lineage>
</organism>
<comment type="similarity">
    <text evidence="5">Belongs to the RNA polymerase subunit epsilon family.</text>
</comment>
<proteinExistence type="inferred from homology"/>
<dbReference type="OrthoDB" id="2147503at2"/>
<dbReference type="GO" id="GO:0006351">
    <property type="term" value="P:DNA-templated transcription"/>
    <property type="evidence" value="ECO:0007669"/>
    <property type="project" value="UniProtKB-UniRule"/>
</dbReference>
<dbReference type="PATRIC" id="fig|1441095.3.peg.973"/>
<dbReference type="Proteomes" id="UP000067625">
    <property type="component" value="Chromosome"/>
</dbReference>
<sequence length="69" mass="8421">MIYKVFFQKRADEVPVRENTDSVYIEASTEREVRRLLKSRNYNIEFIQKVEGAFLEYERKNENFKVLEL</sequence>
<dbReference type="STRING" id="1441095.AM592_04430"/>
<reference evidence="7" key="1">
    <citation type="submission" date="2015-08" db="EMBL/GenBank/DDBJ databases">
        <title>Genome sequencing project for genomic taxonomy and phylogenomics of Bacillus-like bacteria.</title>
        <authorList>
            <person name="Liu B."/>
            <person name="Wang J."/>
            <person name="Zhu Y."/>
            <person name="Liu G."/>
            <person name="Chen Q."/>
            <person name="Chen Z."/>
            <person name="Lan J."/>
            <person name="Che J."/>
            <person name="Ge C."/>
            <person name="Shi H."/>
            <person name="Pan Z."/>
            <person name="Liu X."/>
        </authorList>
    </citation>
    <scope>NUCLEOTIDE SEQUENCE [LARGE SCALE GENOMIC DNA]</scope>
    <source>
        <strain evidence="7">FJAT-4402</strain>
    </source>
</reference>
<keyword evidence="4 5" id="KW-0804">Transcription</keyword>
<dbReference type="AlphaFoldDB" id="A0A0M4G7C2"/>
<dbReference type="GO" id="GO:0003677">
    <property type="term" value="F:DNA binding"/>
    <property type="evidence" value="ECO:0007669"/>
    <property type="project" value="UniProtKB-UniRule"/>
</dbReference>
<evidence type="ECO:0000256" key="1">
    <source>
        <dbReference type="ARBA" id="ARBA00022478"/>
    </source>
</evidence>
<comment type="subunit">
    <text evidence="5">RNAP is composed of a core of 2 alpha, a beta and a beta' subunit. The core is associated with a delta subunit, and at least one of epsilon or omega. When a sigma factor is associated with the core the holoenzyme is formed, which can initiate transcription.</text>
</comment>